<dbReference type="RefSeq" id="WP_073162460.1">
    <property type="nucleotide sequence ID" value="NZ_FQUW01000004.1"/>
</dbReference>
<dbReference type="GO" id="GO:0005524">
    <property type="term" value="F:ATP binding"/>
    <property type="evidence" value="ECO:0007669"/>
    <property type="project" value="InterPro"/>
</dbReference>
<evidence type="ECO:0000259" key="2">
    <source>
        <dbReference type="PROSITE" id="PS51194"/>
    </source>
</evidence>
<reference evidence="4" key="1">
    <citation type="submission" date="2016-11" db="EMBL/GenBank/DDBJ databases">
        <authorList>
            <person name="Varghese N."/>
            <person name="Submissions S."/>
        </authorList>
    </citation>
    <scope>NUCLEOTIDE SEQUENCE [LARGE SCALE GENOMIC DNA]</scope>
    <source>
        <strain evidence="4">DSM 11792</strain>
    </source>
</reference>
<dbReference type="Gene3D" id="3.40.50.300">
    <property type="entry name" value="P-loop containing nucleotide triphosphate hydrolases"/>
    <property type="match status" value="1"/>
</dbReference>
<dbReference type="InterPro" id="IPR014001">
    <property type="entry name" value="Helicase_ATP-bd"/>
</dbReference>
<dbReference type="Gene3D" id="3.40.50.10810">
    <property type="entry name" value="Tandem AAA-ATPase domain"/>
    <property type="match status" value="1"/>
</dbReference>
<dbReference type="GO" id="GO:0016787">
    <property type="term" value="F:hydrolase activity"/>
    <property type="evidence" value="ECO:0007669"/>
    <property type="project" value="UniProtKB-KW"/>
</dbReference>
<dbReference type="InterPro" id="IPR027417">
    <property type="entry name" value="P-loop_NTPase"/>
</dbReference>
<dbReference type="OrthoDB" id="9814088at2"/>
<organism evidence="3 4">
    <name type="scientific">Desulfofundulus australicus DSM 11792</name>
    <dbReference type="NCBI Taxonomy" id="1121425"/>
    <lineage>
        <taxon>Bacteria</taxon>
        <taxon>Bacillati</taxon>
        <taxon>Bacillota</taxon>
        <taxon>Clostridia</taxon>
        <taxon>Eubacteriales</taxon>
        <taxon>Peptococcaceae</taxon>
        <taxon>Desulfofundulus</taxon>
    </lineage>
</organism>
<dbReference type="SMART" id="SM00487">
    <property type="entry name" value="DEXDc"/>
    <property type="match status" value="1"/>
</dbReference>
<dbReference type="PROSITE" id="PS51194">
    <property type="entry name" value="HELICASE_CTER"/>
    <property type="match status" value="1"/>
</dbReference>
<dbReference type="SMART" id="SM00490">
    <property type="entry name" value="HELICc"/>
    <property type="match status" value="1"/>
</dbReference>
<evidence type="ECO:0000256" key="1">
    <source>
        <dbReference type="ARBA" id="ARBA00022801"/>
    </source>
</evidence>
<feature type="domain" description="Helicase C-terminal" evidence="2">
    <location>
        <begin position="767"/>
        <end position="946"/>
    </location>
</feature>
<accession>A0A1M4SP63</accession>
<evidence type="ECO:0000313" key="4">
    <source>
        <dbReference type="Proteomes" id="UP000184196"/>
    </source>
</evidence>
<dbReference type="InterPro" id="IPR001650">
    <property type="entry name" value="Helicase_C-like"/>
</dbReference>
<name>A0A1M4SP63_9FIRM</name>
<dbReference type="EMBL" id="FQUW01000004">
    <property type="protein sequence ID" value="SHE33737.1"/>
    <property type="molecule type" value="Genomic_DNA"/>
</dbReference>
<dbReference type="CDD" id="cd09179">
    <property type="entry name" value="PLDc_N_DEXD_a"/>
    <property type="match status" value="1"/>
</dbReference>
<dbReference type="Pfam" id="PF00271">
    <property type="entry name" value="Helicase_C"/>
    <property type="match status" value="1"/>
</dbReference>
<evidence type="ECO:0000313" key="3">
    <source>
        <dbReference type="EMBL" id="SHE33737.1"/>
    </source>
</evidence>
<dbReference type="SUPFAM" id="SSF52540">
    <property type="entry name" value="P-loop containing nucleoside triphosphate hydrolases"/>
    <property type="match status" value="2"/>
</dbReference>
<dbReference type="InterPro" id="IPR049730">
    <property type="entry name" value="SNF2/RAD54-like_C"/>
</dbReference>
<dbReference type="PANTHER" id="PTHR45766">
    <property type="entry name" value="DNA ANNEALING HELICASE AND ENDONUCLEASE ZRANB3 FAMILY MEMBER"/>
    <property type="match status" value="1"/>
</dbReference>
<dbReference type="Proteomes" id="UP000184196">
    <property type="component" value="Unassembled WGS sequence"/>
</dbReference>
<dbReference type="PANTHER" id="PTHR45766:SF6">
    <property type="entry name" value="SWI_SNF-RELATED MATRIX-ASSOCIATED ACTIN-DEPENDENT REGULATOR OF CHROMATIN SUBFAMILY A-LIKE PROTEIN 1"/>
    <property type="match status" value="1"/>
</dbReference>
<dbReference type="InterPro" id="IPR000330">
    <property type="entry name" value="SNF2_N"/>
</dbReference>
<protein>
    <submittedName>
        <fullName evidence="3">SNF2 family N-terminal domain-containing protein</fullName>
    </submittedName>
</protein>
<proteinExistence type="predicted"/>
<dbReference type="CDD" id="cd18793">
    <property type="entry name" value="SF2_C_SNF"/>
    <property type="match status" value="1"/>
</dbReference>
<dbReference type="Pfam" id="PF00176">
    <property type="entry name" value="SNF2-rel_dom"/>
    <property type="match status" value="1"/>
</dbReference>
<sequence>MESTGASPEGKGLRSRRWLLSYKTSSTLIDGRPVDMLHDFYIPALRLAVRYDRVAGYFRSSSLAAASAGFSAFIGRRGKMRLIVGADLEPEDVRAILAGDRERLAARLNDELDRPASWPEGVQNGVTLLAWMVARGYLEVRVAFRVHKETGEPLPFDAVDDGYVHEKWFVLHDEFGNRLYGAGTLNESRTALILNAENIDIHCDWWGEMDRRRVEEAVEAFENLWQGRVPHLPVMTLPEAVRRRLIRIAEGVRRPVEIDGTSAASGAVEPPPAMERLRFALLRDAPKMPGGRFVGMETAPVEPWPHQAVVVRRLVETWPHSYLLCDEVGLGKTIEAGLAFRSLYLSGLVKRILIAAPASLTRQWQRQMASRVLLSFGRARTVPEISHEYIFPFEENRVAASLYEPDLVIVSTGLLARRERAAALVNAETFDIALVDEAHALRRRNPQGGSREHPEYGHLYLAVRDYLRVRARSLWLATATPMQIDPVEVCDLLALTNRAGVFQFDPTLTLQYYEILGRLVRGEEAGAQEWEFLRRAVRAVKMQDPVLWRFIEESVIDGRIRTTVRQWLEYGRIPRGRDRELMCRLIFSASPLSRVMLRHTRRLLEIYRDRGQLQQNLPRRHIMSVPRIVFTPQERRIYEQLEEYCTGLAEQLSRQKDQQTRQMVSFLLSFLRLRFASSLYALRETLRRRLHRVEATLKNQLVEEGSEYEPEFFSLANPAFEDEIEDDLPLASASLLKHRTPADLEWERGRLRTLLEEMADISGPSSKMQVLLDTLDRRRDRRTGRIRQTVVFTRFYDTLKDVVARLLKSDPQMLIGTYAGREAGYYDPGRGEMIPVDREEVKERFLRGEIDVLVCTDAAAEGLNLQTADLLVNFDLGWNPMKVEQRIGRIDRIGQKHEDIYVLNLCYAGSAEEEVYIRLLSRLARANMIVGTQQFSLLPVGPEDFQELAEGKLTSEELWARARERMEVQRRRVESMEIRPEELYEIYMRMARSSGRRAAPVDLTAIWEALSGSQYLRDLGCTVSTEPGPYMALWGIEGVPDGAVLTVSRELYEKGLAGGGVRVHFASYGDPYFDALLEQLGRFELPGCVRRIAVGVPGMEGVEMVGYAAACSGAGGIRQIRLILGWSDLEGLRLAEAESLSEAEVAPLREKLERAAREEFASCLVAGRIERENIRAARVQEMFNFLVIRDLLETRARSAGEGALFWPVLREVASLVEERGQVLAGGLPVGVLRAVAGELLFPCPVPAAGDRTAVPVPRVLVRAAVDAASRLADSLKVHKSELRVDTVLARLQREIEARWRQVS</sequence>
<keyword evidence="1" id="KW-0378">Hydrolase</keyword>
<gene>
    <name evidence="3" type="ORF">SAMN02745218_00175</name>
</gene>
<keyword evidence="4" id="KW-1185">Reference proteome</keyword>
<dbReference type="InterPro" id="IPR038718">
    <property type="entry name" value="SNF2-like_sf"/>
</dbReference>